<sequence length="195" mass="21223">MFVRPRENIDKQPPLSSLDAGEAQWPPASVYVCLTSSHFVIVILSFWTRSLVVTHAAASLDPFVVTFSPPIWVTTTSAAPLAVASHPTPLFSAASHAPLVVASIIAPYPLYLSSPHPLPIALSYGSRVFQLFLRANSFRQSSIKIPGQDHTPMLLSVTYTLSKEKESLPSPVLVSTNCLQTRCLGSPVSRFILRL</sequence>
<proteinExistence type="predicted"/>
<dbReference type="EnsemblPlants" id="Bo1g011620.1">
    <property type="protein sequence ID" value="Bo1g011620.1"/>
    <property type="gene ID" value="Bo1g011620"/>
</dbReference>
<organism evidence="1 2">
    <name type="scientific">Brassica oleracea var. oleracea</name>
    <dbReference type="NCBI Taxonomy" id="109376"/>
    <lineage>
        <taxon>Eukaryota</taxon>
        <taxon>Viridiplantae</taxon>
        <taxon>Streptophyta</taxon>
        <taxon>Embryophyta</taxon>
        <taxon>Tracheophyta</taxon>
        <taxon>Spermatophyta</taxon>
        <taxon>Magnoliopsida</taxon>
        <taxon>eudicotyledons</taxon>
        <taxon>Gunneridae</taxon>
        <taxon>Pentapetalae</taxon>
        <taxon>rosids</taxon>
        <taxon>malvids</taxon>
        <taxon>Brassicales</taxon>
        <taxon>Brassicaceae</taxon>
        <taxon>Brassiceae</taxon>
        <taxon>Brassica</taxon>
    </lineage>
</organism>
<name>A0A0D3A2Y7_BRAOL</name>
<protein>
    <submittedName>
        <fullName evidence="1">Uncharacterized protein</fullName>
    </submittedName>
</protein>
<accession>A0A0D3A2Y7</accession>
<reference evidence="1" key="2">
    <citation type="submission" date="2015-03" db="UniProtKB">
        <authorList>
            <consortium name="EnsemblPlants"/>
        </authorList>
    </citation>
    <scope>IDENTIFICATION</scope>
</reference>
<evidence type="ECO:0000313" key="1">
    <source>
        <dbReference type="EnsemblPlants" id="Bo1g011620.1"/>
    </source>
</evidence>
<dbReference type="HOGENOM" id="CLU_1398119_0_0_1"/>
<dbReference type="AlphaFoldDB" id="A0A0D3A2Y7"/>
<dbReference type="Proteomes" id="UP000032141">
    <property type="component" value="Chromosome C1"/>
</dbReference>
<keyword evidence="2" id="KW-1185">Reference proteome</keyword>
<dbReference type="Gramene" id="Bo1g011620.1">
    <property type="protein sequence ID" value="Bo1g011620.1"/>
    <property type="gene ID" value="Bo1g011620"/>
</dbReference>
<evidence type="ECO:0000313" key="2">
    <source>
        <dbReference type="Proteomes" id="UP000032141"/>
    </source>
</evidence>
<reference evidence="1 2" key="1">
    <citation type="journal article" date="2014" name="Genome Biol.">
        <title>Transcriptome and methylome profiling reveals relics of genome dominance in the mesopolyploid Brassica oleracea.</title>
        <authorList>
            <person name="Parkin I.A."/>
            <person name="Koh C."/>
            <person name="Tang H."/>
            <person name="Robinson S.J."/>
            <person name="Kagale S."/>
            <person name="Clarke W.E."/>
            <person name="Town C.D."/>
            <person name="Nixon J."/>
            <person name="Krishnakumar V."/>
            <person name="Bidwell S.L."/>
            <person name="Denoeud F."/>
            <person name="Belcram H."/>
            <person name="Links M.G."/>
            <person name="Just J."/>
            <person name="Clarke C."/>
            <person name="Bender T."/>
            <person name="Huebert T."/>
            <person name="Mason A.S."/>
            <person name="Pires J.C."/>
            <person name="Barker G."/>
            <person name="Moore J."/>
            <person name="Walley P.G."/>
            <person name="Manoli S."/>
            <person name="Batley J."/>
            <person name="Edwards D."/>
            <person name="Nelson M.N."/>
            <person name="Wang X."/>
            <person name="Paterson A.H."/>
            <person name="King G."/>
            <person name="Bancroft I."/>
            <person name="Chalhoub B."/>
            <person name="Sharpe A.G."/>
        </authorList>
    </citation>
    <scope>NUCLEOTIDE SEQUENCE</scope>
    <source>
        <strain evidence="1 2">cv. TO1000</strain>
    </source>
</reference>